<accession>A0A5R8QA39</accession>
<organism evidence="3 4">
    <name type="scientific">Culicoidibacter larvae</name>
    <dbReference type="NCBI Taxonomy" id="2579976"/>
    <lineage>
        <taxon>Bacteria</taxon>
        <taxon>Bacillati</taxon>
        <taxon>Bacillota</taxon>
        <taxon>Culicoidibacteria</taxon>
        <taxon>Culicoidibacterales</taxon>
        <taxon>Culicoidibacteraceae</taxon>
        <taxon>Culicoidibacter</taxon>
    </lineage>
</organism>
<dbReference type="InParanoid" id="A0A5R8QA39"/>
<keyword evidence="1" id="KW-0472">Membrane</keyword>
<protein>
    <submittedName>
        <fullName evidence="3">Uncharacterized protein</fullName>
    </submittedName>
</protein>
<evidence type="ECO:0000256" key="1">
    <source>
        <dbReference type="SAM" id="Phobius"/>
    </source>
</evidence>
<dbReference type="AlphaFoldDB" id="A0A5R8QA39"/>
<gene>
    <name evidence="3" type="ORF">FEZ08_08475</name>
</gene>
<feature type="transmembrane region" description="Helical" evidence="1">
    <location>
        <begin position="181"/>
        <end position="202"/>
    </location>
</feature>
<comment type="caution">
    <text evidence="3">The sequence shown here is derived from an EMBL/GenBank/DDBJ whole genome shotgun (WGS) entry which is preliminary data.</text>
</comment>
<feature type="chain" id="PRO_5024392614" evidence="2">
    <location>
        <begin position="24"/>
        <end position="223"/>
    </location>
</feature>
<keyword evidence="2" id="KW-0732">Signal</keyword>
<keyword evidence="4" id="KW-1185">Reference proteome</keyword>
<evidence type="ECO:0000313" key="3">
    <source>
        <dbReference type="EMBL" id="TLG72727.1"/>
    </source>
</evidence>
<sequence>MSRIGIVLVAVLLLLLPSVSASAQAPDTVNADDLSEYRAGTYPVQIKYYDEASGQTLEKIVYMTVYYPNTITDADSNEGIDAMDVLLDADVVKGLSQQELIAKAQAKAWRLSDGSAVEITEAIVEYVGGSADSGQYSVTFRTAAGTTNTVTFLEAPHSQILVQNETYIADSLSMSNQVMDWVYLAVFVFVFIPIVLIVAALVRMMVLVRKTKRLLYTEYNREI</sequence>
<keyword evidence="1" id="KW-0812">Transmembrane</keyword>
<evidence type="ECO:0000313" key="4">
    <source>
        <dbReference type="Proteomes" id="UP000306912"/>
    </source>
</evidence>
<feature type="signal peptide" evidence="2">
    <location>
        <begin position="1"/>
        <end position="23"/>
    </location>
</feature>
<dbReference type="RefSeq" id="WP_138191349.1">
    <property type="nucleotide sequence ID" value="NZ_VBWP01000007.1"/>
</dbReference>
<dbReference type="Proteomes" id="UP000306912">
    <property type="component" value="Unassembled WGS sequence"/>
</dbReference>
<reference evidence="3 4" key="1">
    <citation type="submission" date="2019-05" db="EMBL/GenBank/DDBJ databases">
        <title>Culicoidintestinum kansasii gen. nov., sp. nov. from the gastrointestinal tract of the biting midge, Culicoides sonorensis.</title>
        <authorList>
            <person name="Neupane S."/>
            <person name="Ghosh A."/>
            <person name="Gunther S."/>
            <person name="Martin K."/>
            <person name="Zurek L."/>
        </authorList>
    </citation>
    <scope>NUCLEOTIDE SEQUENCE [LARGE SCALE GENOMIC DNA]</scope>
    <source>
        <strain evidence="3 4">CS-1</strain>
    </source>
</reference>
<keyword evidence="1" id="KW-1133">Transmembrane helix</keyword>
<name>A0A5R8QA39_9FIRM</name>
<evidence type="ECO:0000256" key="2">
    <source>
        <dbReference type="SAM" id="SignalP"/>
    </source>
</evidence>
<dbReference type="EMBL" id="VBWP01000007">
    <property type="protein sequence ID" value="TLG72727.1"/>
    <property type="molecule type" value="Genomic_DNA"/>
</dbReference>
<proteinExistence type="predicted"/>